<name>A0ABY7EFQ5_MYAAR</name>
<reference evidence="1" key="1">
    <citation type="submission" date="2022-11" db="EMBL/GenBank/DDBJ databases">
        <title>Centuries of genome instability and evolution in soft-shell clam transmissible cancer (bioRxiv).</title>
        <authorList>
            <person name="Hart S.F.M."/>
            <person name="Yonemitsu M.A."/>
            <person name="Giersch R.M."/>
            <person name="Beal B.F."/>
            <person name="Arriagada G."/>
            <person name="Davis B.W."/>
            <person name="Ostrander E.A."/>
            <person name="Goff S.P."/>
            <person name="Metzger M.J."/>
        </authorList>
    </citation>
    <scope>NUCLEOTIDE SEQUENCE</scope>
    <source>
        <strain evidence="1">MELC-2E11</strain>
        <tissue evidence="1">Siphon/mantle</tissue>
    </source>
</reference>
<evidence type="ECO:0000313" key="1">
    <source>
        <dbReference type="EMBL" id="WAR07914.1"/>
    </source>
</evidence>
<organism evidence="1 2">
    <name type="scientific">Mya arenaria</name>
    <name type="common">Soft-shell clam</name>
    <dbReference type="NCBI Taxonomy" id="6604"/>
    <lineage>
        <taxon>Eukaryota</taxon>
        <taxon>Metazoa</taxon>
        <taxon>Spiralia</taxon>
        <taxon>Lophotrochozoa</taxon>
        <taxon>Mollusca</taxon>
        <taxon>Bivalvia</taxon>
        <taxon>Autobranchia</taxon>
        <taxon>Heteroconchia</taxon>
        <taxon>Euheterodonta</taxon>
        <taxon>Imparidentia</taxon>
        <taxon>Neoheterodontei</taxon>
        <taxon>Myida</taxon>
        <taxon>Myoidea</taxon>
        <taxon>Myidae</taxon>
        <taxon>Mya</taxon>
    </lineage>
</organism>
<protein>
    <submittedName>
        <fullName evidence="1">Uncharacterized protein</fullName>
    </submittedName>
</protein>
<proteinExistence type="predicted"/>
<gene>
    <name evidence="1" type="ORF">MAR_017872</name>
</gene>
<evidence type="ECO:0000313" key="2">
    <source>
        <dbReference type="Proteomes" id="UP001164746"/>
    </source>
</evidence>
<dbReference type="EMBL" id="CP111017">
    <property type="protein sequence ID" value="WAR07914.1"/>
    <property type="molecule type" value="Genomic_DNA"/>
</dbReference>
<dbReference type="Proteomes" id="UP001164746">
    <property type="component" value="Chromosome 6"/>
</dbReference>
<keyword evidence="2" id="KW-1185">Reference proteome</keyword>
<accession>A0ABY7EFQ5</accession>
<sequence length="188" mass="21775">MGNIVTKHSEESKELGAVTVDMSNDIAPNQVTKPDIGEGKKTMADPLRTYVRPLVESEFKRFKETNPAQQFSNYQKTYTPTKQKMNYTNINNNAQQLNDNGKPDWAKFDFHVKDYVDFSKLFLQTYMVHYTDFDNTCDQSALLAIIKKMHSFPKPIKTVTENLGTAVRNPWAHVDFKEWDTVKYQTCF</sequence>